<accession>A0A9N7RFP5</accession>
<dbReference type="AlphaFoldDB" id="A0A9N7RFP5"/>
<feature type="region of interest" description="Disordered" evidence="1">
    <location>
        <begin position="1"/>
        <end position="43"/>
    </location>
</feature>
<evidence type="ECO:0000313" key="2">
    <source>
        <dbReference type="EMBL" id="CAA0827993.1"/>
    </source>
</evidence>
<protein>
    <submittedName>
        <fullName evidence="2">Uncharacterized protein</fullName>
    </submittedName>
</protein>
<sequence>MSTSPANIQEASNRNNDAPERAGGLPKRSKVGARTSQYDTDDFVDDVPIRCQEEITKSRNDKGKCKIDDTDIIVKHSVDEASDVDVESDDDEVFLSVSTRTSAGMFVKAISGLSNAKKNAVREMGFGRLLELSITTTPLKMGFWLVNNFNHLDRKLQLYDGIKCTLRKKMYMLCLGCLVEISRPSNITTLKVLDKINECDDGGVWFKSHFIVLTVSCLFESCLNGIANSRIVHALDDLSDVRDMNWCSYMIKCLVDTKRSWDANSKQKKTYAGPLLFLMLFYVDKVVLSVRSVPRRFPTFISWSNEALRNRERDEIASGAFGRGFVDADALDIHQLDKMGTNSDDVTAGVPENCSVQALQVLLEDENFVKMNEAAHKLLGVYNELPRSDPNYPVNSQECGPIGKKDGVTAALDEVMNAIERRYRFKRMHNEGPNYSLGLGLTPDYVVVADGIDDGTHQLNVDVLDHVEAADGTPRPKRCTKVASIIKSPFKVRSIDVTKKLDAHEKMLANWVLKKDDEDGDVIIYQSSEFSAKKHLVSCLLPDSAITNELLDLWSCILNYNENFMSRGTSTCFYASTSLCIERQSLSNYLGQRSLVRRSKSVALSVPEVVCPAWTEDVDAADASVITMRHMETFKGSINVGYTVTQIRDDAVLIRF</sequence>
<comment type="caution">
    <text evidence="2">The sequence shown here is derived from an EMBL/GenBank/DDBJ whole genome shotgun (WGS) entry which is preliminary data.</text>
</comment>
<name>A0A9N7RFP5_STRHE</name>
<gene>
    <name evidence="2" type="ORF">SHERM_23688</name>
</gene>
<evidence type="ECO:0000256" key="1">
    <source>
        <dbReference type="SAM" id="MobiDB-lite"/>
    </source>
</evidence>
<feature type="compositionally biased region" description="Polar residues" evidence="1">
    <location>
        <begin position="1"/>
        <end position="16"/>
    </location>
</feature>
<keyword evidence="3" id="KW-1185">Reference proteome</keyword>
<proteinExistence type="predicted"/>
<dbReference type="Proteomes" id="UP001153555">
    <property type="component" value="Unassembled WGS sequence"/>
</dbReference>
<organism evidence="2 3">
    <name type="scientific">Striga hermonthica</name>
    <name type="common">Purple witchweed</name>
    <name type="synonym">Buchnera hermonthica</name>
    <dbReference type="NCBI Taxonomy" id="68872"/>
    <lineage>
        <taxon>Eukaryota</taxon>
        <taxon>Viridiplantae</taxon>
        <taxon>Streptophyta</taxon>
        <taxon>Embryophyta</taxon>
        <taxon>Tracheophyta</taxon>
        <taxon>Spermatophyta</taxon>
        <taxon>Magnoliopsida</taxon>
        <taxon>eudicotyledons</taxon>
        <taxon>Gunneridae</taxon>
        <taxon>Pentapetalae</taxon>
        <taxon>asterids</taxon>
        <taxon>lamiids</taxon>
        <taxon>Lamiales</taxon>
        <taxon>Orobanchaceae</taxon>
        <taxon>Buchnereae</taxon>
        <taxon>Striga</taxon>
    </lineage>
</organism>
<dbReference type="PANTHER" id="PTHR34835">
    <property type="entry name" value="OS07G0283600 PROTEIN-RELATED"/>
    <property type="match status" value="1"/>
</dbReference>
<dbReference type="PANTHER" id="PTHR34835:SF90">
    <property type="entry name" value="AMINOTRANSFERASE-LIKE PLANT MOBILE DOMAIN-CONTAINING PROTEIN"/>
    <property type="match status" value="1"/>
</dbReference>
<evidence type="ECO:0000313" key="3">
    <source>
        <dbReference type="Proteomes" id="UP001153555"/>
    </source>
</evidence>
<dbReference type="EMBL" id="CACSLK010027752">
    <property type="protein sequence ID" value="CAA0827993.1"/>
    <property type="molecule type" value="Genomic_DNA"/>
</dbReference>
<reference evidence="2" key="1">
    <citation type="submission" date="2019-12" db="EMBL/GenBank/DDBJ databases">
        <authorList>
            <person name="Scholes J."/>
        </authorList>
    </citation>
    <scope>NUCLEOTIDE SEQUENCE</scope>
</reference>
<dbReference type="OrthoDB" id="1749738at2759"/>